<dbReference type="RefSeq" id="WP_042032375.1">
    <property type="nucleotide sequence ID" value="NZ_CAWMFX010000044.1"/>
</dbReference>
<feature type="domain" description="N-acetyltransferase" evidence="3">
    <location>
        <begin position="8"/>
        <end position="145"/>
    </location>
</feature>
<dbReference type="GeneID" id="69553681"/>
<accession>A0A7T4A9Q4</accession>
<dbReference type="InterPro" id="IPR050832">
    <property type="entry name" value="Bact_Acetyltransf"/>
</dbReference>
<organism evidence="4 5">
    <name type="scientific">Aeromonas jandaei</name>
    <dbReference type="NCBI Taxonomy" id="650"/>
    <lineage>
        <taxon>Bacteria</taxon>
        <taxon>Pseudomonadati</taxon>
        <taxon>Pseudomonadota</taxon>
        <taxon>Gammaproteobacteria</taxon>
        <taxon>Aeromonadales</taxon>
        <taxon>Aeromonadaceae</taxon>
        <taxon>Aeromonas</taxon>
    </lineage>
</organism>
<evidence type="ECO:0000313" key="5">
    <source>
        <dbReference type="Proteomes" id="UP000595481"/>
    </source>
</evidence>
<reference evidence="4 5" key="1">
    <citation type="submission" date="2020-12" db="EMBL/GenBank/DDBJ databases">
        <title>FDA dAtabase for Regulatory Grade micrObial Sequences (FDA-ARGOS): Supporting development and validation of Infectious Disease Dx tests.</title>
        <authorList>
            <person name="Sproer C."/>
            <person name="Gronow S."/>
            <person name="Severitt S."/>
            <person name="Schroder I."/>
            <person name="Tallon L."/>
            <person name="Sadzewicz L."/>
            <person name="Zhao X."/>
            <person name="Boylan J."/>
            <person name="Ott S."/>
            <person name="Bowen H."/>
            <person name="Vavikolanu K."/>
            <person name="Mehta A."/>
            <person name="Aluvathingal J."/>
            <person name="Nadendla S."/>
            <person name="Lowell S."/>
            <person name="Myers T."/>
            <person name="Yan Y."/>
            <person name="Sichtig H."/>
        </authorList>
    </citation>
    <scope>NUCLEOTIDE SEQUENCE [LARGE SCALE GENOMIC DNA]</scope>
    <source>
        <strain evidence="4 5">FDAARGOS_986</strain>
    </source>
</reference>
<evidence type="ECO:0000256" key="2">
    <source>
        <dbReference type="ARBA" id="ARBA00023315"/>
    </source>
</evidence>
<keyword evidence="2" id="KW-0012">Acyltransferase</keyword>
<dbReference type="SUPFAM" id="SSF55729">
    <property type="entry name" value="Acyl-CoA N-acyltransferases (Nat)"/>
    <property type="match status" value="1"/>
</dbReference>
<dbReference type="EMBL" id="CP066092">
    <property type="protein sequence ID" value="QQB19824.1"/>
    <property type="molecule type" value="Genomic_DNA"/>
</dbReference>
<dbReference type="Gene3D" id="3.40.630.30">
    <property type="match status" value="1"/>
</dbReference>
<evidence type="ECO:0000256" key="1">
    <source>
        <dbReference type="ARBA" id="ARBA00022679"/>
    </source>
</evidence>
<gene>
    <name evidence="4" type="ORF">I6H43_20395</name>
</gene>
<keyword evidence="5" id="KW-1185">Reference proteome</keyword>
<name>A0A7T4A9Q4_AERJA</name>
<proteinExistence type="predicted"/>
<dbReference type="PANTHER" id="PTHR43877">
    <property type="entry name" value="AMINOALKYLPHOSPHONATE N-ACETYLTRANSFERASE-RELATED-RELATED"/>
    <property type="match status" value="1"/>
</dbReference>
<dbReference type="Proteomes" id="UP000595481">
    <property type="component" value="Chromosome"/>
</dbReference>
<evidence type="ECO:0000259" key="3">
    <source>
        <dbReference type="PROSITE" id="PS51186"/>
    </source>
</evidence>
<dbReference type="InterPro" id="IPR016181">
    <property type="entry name" value="Acyl_CoA_acyltransferase"/>
</dbReference>
<dbReference type="Pfam" id="PF00583">
    <property type="entry name" value="Acetyltransf_1"/>
    <property type="match status" value="1"/>
</dbReference>
<protein>
    <submittedName>
        <fullName evidence="4">GNAT family N-acetyltransferase</fullName>
    </submittedName>
</protein>
<dbReference type="InterPro" id="IPR000182">
    <property type="entry name" value="GNAT_dom"/>
</dbReference>
<dbReference type="PROSITE" id="PS51186">
    <property type="entry name" value="GNAT"/>
    <property type="match status" value="1"/>
</dbReference>
<sequence>MQMFPAPLVIRAPLPSDATAMAHLFTQLGYAAEADELLPRLLGLDVATRVLLAEQAERVVGVLVWHWLQPLHVAPAWGLISALVVDDGARGGGIGAALLCEAERQARGAGCSQLELSSSIKREAAHRFYLAQAYQERPKRFVKLL</sequence>
<evidence type="ECO:0000313" key="4">
    <source>
        <dbReference type="EMBL" id="QQB19824.1"/>
    </source>
</evidence>
<keyword evidence="1" id="KW-0808">Transferase</keyword>